<dbReference type="EMBL" id="VSRR010150526">
    <property type="protein sequence ID" value="MPD06317.1"/>
    <property type="molecule type" value="Genomic_DNA"/>
</dbReference>
<name>A0A5B7KHQ3_PORTR</name>
<evidence type="ECO:0000313" key="1">
    <source>
        <dbReference type="EMBL" id="MPD06317.1"/>
    </source>
</evidence>
<sequence length="74" mass="7819">MYSDAPRSRISVSVKLRLPSSKAACRGVVFLDALKNAPAPAHCKKPAMSGQLARTAITINELGKIFTEPIGIPG</sequence>
<keyword evidence="2" id="KW-1185">Reference proteome</keyword>
<gene>
    <name evidence="1" type="ORF">E2C01_102122</name>
</gene>
<dbReference type="AlphaFoldDB" id="A0A5B7KHQ3"/>
<comment type="caution">
    <text evidence="1">The sequence shown here is derived from an EMBL/GenBank/DDBJ whole genome shotgun (WGS) entry which is preliminary data.</text>
</comment>
<accession>A0A5B7KHQ3</accession>
<organism evidence="1 2">
    <name type="scientific">Portunus trituberculatus</name>
    <name type="common">Swimming crab</name>
    <name type="synonym">Neptunus trituberculatus</name>
    <dbReference type="NCBI Taxonomy" id="210409"/>
    <lineage>
        <taxon>Eukaryota</taxon>
        <taxon>Metazoa</taxon>
        <taxon>Ecdysozoa</taxon>
        <taxon>Arthropoda</taxon>
        <taxon>Crustacea</taxon>
        <taxon>Multicrustacea</taxon>
        <taxon>Malacostraca</taxon>
        <taxon>Eumalacostraca</taxon>
        <taxon>Eucarida</taxon>
        <taxon>Decapoda</taxon>
        <taxon>Pleocyemata</taxon>
        <taxon>Brachyura</taxon>
        <taxon>Eubrachyura</taxon>
        <taxon>Portunoidea</taxon>
        <taxon>Portunidae</taxon>
        <taxon>Portuninae</taxon>
        <taxon>Portunus</taxon>
    </lineage>
</organism>
<proteinExistence type="predicted"/>
<protein>
    <submittedName>
        <fullName evidence="1">Uncharacterized protein</fullName>
    </submittedName>
</protein>
<evidence type="ECO:0000313" key="2">
    <source>
        <dbReference type="Proteomes" id="UP000324222"/>
    </source>
</evidence>
<dbReference type="Proteomes" id="UP000324222">
    <property type="component" value="Unassembled WGS sequence"/>
</dbReference>
<reference evidence="1 2" key="1">
    <citation type="submission" date="2019-05" db="EMBL/GenBank/DDBJ databases">
        <title>Another draft genome of Portunus trituberculatus and its Hox gene families provides insights of decapod evolution.</title>
        <authorList>
            <person name="Jeong J.-H."/>
            <person name="Song I."/>
            <person name="Kim S."/>
            <person name="Choi T."/>
            <person name="Kim D."/>
            <person name="Ryu S."/>
            <person name="Kim W."/>
        </authorList>
    </citation>
    <scope>NUCLEOTIDE SEQUENCE [LARGE SCALE GENOMIC DNA]</scope>
    <source>
        <tissue evidence="1">Muscle</tissue>
    </source>
</reference>